<proteinExistence type="predicted"/>
<dbReference type="AlphaFoldDB" id="A0A8X6LF22"/>
<evidence type="ECO:0000313" key="4">
    <source>
        <dbReference type="Proteomes" id="UP000887116"/>
    </source>
</evidence>
<feature type="domain" description="Pre-C2HC" evidence="2">
    <location>
        <begin position="144"/>
        <end position="213"/>
    </location>
</feature>
<gene>
    <name evidence="3" type="primary">X-elementORF2_588</name>
    <name evidence="3" type="ORF">TNCT_145471</name>
</gene>
<protein>
    <submittedName>
        <fullName evidence="3">Putative RNA-directed DNA polymerase from transposon X-element</fullName>
    </submittedName>
</protein>
<dbReference type="SUPFAM" id="SSF56219">
    <property type="entry name" value="DNase I-like"/>
    <property type="match status" value="1"/>
</dbReference>
<comment type="caution">
    <text evidence="3">The sequence shown here is derived from an EMBL/GenBank/DDBJ whole genome shotgun (WGS) entry which is preliminary data.</text>
</comment>
<keyword evidence="3" id="KW-0808">Transferase</keyword>
<organism evidence="3 4">
    <name type="scientific">Trichonephila clavata</name>
    <name type="common">Joro spider</name>
    <name type="synonym">Nephila clavata</name>
    <dbReference type="NCBI Taxonomy" id="2740835"/>
    <lineage>
        <taxon>Eukaryota</taxon>
        <taxon>Metazoa</taxon>
        <taxon>Ecdysozoa</taxon>
        <taxon>Arthropoda</taxon>
        <taxon>Chelicerata</taxon>
        <taxon>Arachnida</taxon>
        <taxon>Araneae</taxon>
        <taxon>Araneomorphae</taxon>
        <taxon>Entelegynae</taxon>
        <taxon>Araneoidea</taxon>
        <taxon>Nephilidae</taxon>
        <taxon>Trichonephila</taxon>
    </lineage>
</organism>
<dbReference type="Pfam" id="PF07530">
    <property type="entry name" value="PRE_C2HC"/>
    <property type="match status" value="1"/>
</dbReference>
<feature type="region of interest" description="Disordered" evidence="1">
    <location>
        <begin position="1"/>
        <end position="21"/>
    </location>
</feature>
<sequence length="461" mass="52826">MELPISRTPQKARKDDNTPCTHNNKFQTLFFDDPPAAMDVVDPPINNYGSSRNENKSKGYTPPITIDNVKNQAALLKHLQEMTKLKLQAQLIGTRMKIFPQTPYAYYLIRKYIKENNLEGHTFSLPEDKKLRAIIRGLPTDTEPNKIILELKDLNILVEECHNMLNRKTGAPMPLFIIICTKSENNRHLYEIKELNNMKIKVEVLREKYGAPQWYRCQGFFHSSIYCTRAPSCVKCAGDHITKESPPAVNFWDERANAQNNKNNQRPPFVPRQVSLAQVKAAIPTVQPQPIPSTSQTTQNPSSPIQDIPDLFSQLRDPEVVDLFNSLPDIVKIAKEHKLAYLPSSIIFTTIAFNRVRQNHTSLLITSWNAQALRSLAHELEEFINDWNPDVILVQETQLRPCDEVAIPNFNFYRADRPTYREGGTEIFIKKVFRTVKFSSQVNLLKIRQSSLTEATQSLSQ</sequence>
<accession>A0A8X6LF22</accession>
<dbReference type="GO" id="GO:0003964">
    <property type="term" value="F:RNA-directed DNA polymerase activity"/>
    <property type="evidence" value="ECO:0007669"/>
    <property type="project" value="UniProtKB-KW"/>
</dbReference>
<dbReference type="InterPro" id="IPR006579">
    <property type="entry name" value="Pre_C2HC_dom"/>
</dbReference>
<dbReference type="Gene3D" id="3.60.10.10">
    <property type="entry name" value="Endonuclease/exonuclease/phosphatase"/>
    <property type="match status" value="1"/>
</dbReference>
<evidence type="ECO:0000259" key="2">
    <source>
        <dbReference type="SMART" id="SM00596"/>
    </source>
</evidence>
<dbReference type="OrthoDB" id="8123891at2759"/>
<keyword evidence="3" id="KW-0695">RNA-directed DNA polymerase</keyword>
<reference evidence="3" key="1">
    <citation type="submission" date="2020-07" db="EMBL/GenBank/DDBJ databases">
        <title>Multicomponent nature underlies the extraordinary mechanical properties of spider dragline silk.</title>
        <authorList>
            <person name="Kono N."/>
            <person name="Nakamura H."/>
            <person name="Mori M."/>
            <person name="Yoshida Y."/>
            <person name="Ohtoshi R."/>
            <person name="Malay A.D."/>
            <person name="Moran D.A.P."/>
            <person name="Tomita M."/>
            <person name="Numata K."/>
            <person name="Arakawa K."/>
        </authorList>
    </citation>
    <scope>NUCLEOTIDE SEQUENCE</scope>
</reference>
<keyword evidence="4" id="KW-1185">Reference proteome</keyword>
<dbReference type="EMBL" id="BMAO01015863">
    <property type="protein sequence ID" value="GFR04779.1"/>
    <property type="molecule type" value="Genomic_DNA"/>
</dbReference>
<evidence type="ECO:0000256" key="1">
    <source>
        <dbReference type="SAM" id="MobiDB-lite"/>
    </source>
</evidence>
<dbReference type="InterPro" id="IPR036691">
    <property type="entry name" value="Endo/exonu/phosph_ase_sf"/>
</dbReference>
<keyword evidence="3" id="KW-0548">Nucleotidyltransferase</keyword>
<evidence type="ECO:0000313" key="3">
    <source>
        <dbReference type="EMBL" id="GFR04779.1"/>
    </source>
</evidence>
<dbReference type="Proteomes" id="UP000887116">
    <property type="component" value="Unassembled WGS sequence"/>
</dbReference>
<dbReference type="SMART" id="SM00596">
    <property type="entry name" value="PRE_C2HC"/>
    <property type="match status" value="1"/>
</dbReference>
<feature type="region of interest" description="Disordered" evidence="1">
    <location>
        <begin position="287"/>
        <end position="306"/>
    </location>
</feature>
<name>A0A8X6LF22_TRICU</name>